<comment type="caution">
    <text evidence="6">The sequence shown here is derived from an EMBL/GenBank/DDBJ whole genome shotgun (WGS) entry which is preliminary data.</text>
</comment>
<evidence type="ECO:0000313" key="6">
    <source>
        <dbReference type="EMBL" id="KAJ3988029.1"/>
    </source>
</evidence>
<proteinExistence type="predicted"/>
<feature type="region of interest" description="Disordered" evidence="4">
    <location>
        <begin position="358"/>
        <end position="385"/>
    </location>
</feature>
<feature type="region of interest" description="Disordered" evidence="4">
    <location>
        <begin position="285"/>
        <end position="315"/>
    </location>
</feature>
<dbReference type="SMART" id="SM00906">
    <property type="entry name" value="Fungal_trans"/>
    <property type="match status" value="1"/>
</dbReference>
<protein>
    <submittedName>
        <fullName evidence="6">Fungal-specific transcription factor domain-containing protein</fullName>
    </submittedName>
</protein>
<dbReference type="GO" id="GO:0003677">
    <property type="term" value="F:DNA binding"/>
    <property type="evidence" value="ECO:0007669"/>
    <property type="project" value="InterPro"/>
</dbReference>
<feature type="compositionally biased region" description="Polar residues" evidence="4">
    <location>
        <begin position="798"/>
        <end position="819"/>
    </location>
</feature>
<dbReference type="Proteomes" id="UP001163850">
    <property type="component" value="Unassembled WGS sequence"/>
</dbReference>
<dbReference type="InterPro" id="IPR050613">
    <property type="entry name" value="Sec_Metabolite_Reg"/>
</dbReference>
<dbReference type="CDD" id="cd12148">
    <property type="entry name" value="fungal_TF_MHR"/>
    <property type="match status" value="1"/>
</dbReference>
<dbReference type="GO" id="GO:0006351">
    <property type="term" value="P:DNA-templated transcription"/>
    <property type="evidence" value="ECO:0007669"/>
    <property type="project" value="InterPro"/>
</dbReference>
<dbReference type="EMBL" id="MU801914">
    <property type="protein sequence ID" value="KAJ3988029.1"/>
    <property type="molecule type" value="Genomic_DNA"/>
</dbReference>
<organism evidence="6 7">
    <name type="scientific">Lentinula detonsa</name>
    <dbReference type="NCBI Taxonomy" id="2804962"/>
    <lineage>
        <taxon>Eukaryota</taxon>
        <taxon>Fungi</taxon>
        <taxon>Dikarya</taxon>
        <taxon>Basidiomycota</taxon>
        <taxon>Agaricomycotina</taxon>
        <taxon>Agaricomycetes</taxon>
        <taxon>Agaricomycetidae</taxon>
        <taxon>Agaricales</taxon>
        <taxon>Marasmiineae</taxon>
        <taxon>Omphalotaceae</taxon>
        <taxon>Lentinula</taxon>
    </lineage>
</organism>
<feature type="compositionally biased region" description="Low complexity" evidence="4">
    <location>
        <begin position="820"/>
        <end position="839"/>
    </location>
</feature>
<accession>A0AA38UWE4</accession>
<evidence type="ECO:0000256" key="3">
    <source>
        <dbReference type="SAM" id="Coils"/>
    </source>
</evidence>
<keyword evidence="2" id="KW-0539">Nucleus</keyword>
<dbReference type="AlphaFoldDB" id="A0AA38UWE4"/>
<feature type="compositionally biased region" description="Polar residues" evidence="4">
    <location>
        <begin position="464"/>
        <end position="473"/>
    </location>
</feature>
<feature type="compositionally biased region" description="Low complexity" evidence="4">
    <location>
        <begin position="285"/>
        <end position="305"/>
    </location>
</feature>
<feature type="compositionally biased region" description="Polar residues" evidence="4">
    <location>
        <begin position="360"/>
        <end position="385"/>
    </location>
</feature>
<feature type="non-terminal residue" evidence="6">
    <location>
        <position position="933"/>
    </location>
</feature>
<dbReference type="CDD" id="cd22541">
    <property type="entry name" value="SP5_N"/>
    <property type="match status" value="1"/>
</dbReference>
<keyword evidence="3" id="KW-0175">Coiled coil</keyword>
<dbReference type="Pfam" id="PF04082">
    <property type="entry name" value="Fungal_trans"/>
    <property type="match status" value="1"/>
</dbReference>
<dbReference type="InterPro" id="IPR007219">
    <property type="entry name" value="XnlR_reg_dom"/>
</dbReference>
<feature type="region of interest" description="Disordered" evidence="4">
    <location>
        <begin position="463"/>
        <end position="482"/>
    </location>
</feature>
<dbReference type="GO" id="GO:0005634">
    <property type="term" value="C:nucleus"/>
    <property type="evidence" value="ECO:0007669"/>
    <property type="project" value="UniProtKB-SubCell"/>
</dbReference>
<dbReference type="GO" id="GO:0008270">
    <property type="term" value="F:zinc ion binding"/>
    <property type="evidence" value="ECO:0007669"/>
    <property type="project" value="InterPro"/>
</dbReference>
<sequence length="933" mass="101833">RQVPCTSCQRRGCAALCPNGSLATGQGTRFVLAATEHLHRRISRLSGRIRELEDALASIHSKYAPDGEQPHPLLENDWLWEVEEGADDDELEPGNSREKRGTGDVIDALGTLSISNHGISRFFGPTGGSESLLITSSLSPPSSHKSQITNTSTQLSVDSVFSSNTTLSTGSASTLDPRITLFSHNFPFTPLALPPAQIQELIESYLPTYERARELVNIYFEQVAWIFRGVSKEQLDGEMHVSEEIPKLSSVTSPTPPVGTDYSGPHDLALLFIVFALGALVEPYPSTSDSPNGNGSSPNSNLSTGIASRPSPSSLGEHYHQLAQASLSLQPVLEKPSIVTIQSLHVMSIYNAMSGEGTANPASDTSFDSNASSGESKTGQSETSMEMTWSLITMAAHLGQTIGLHRDSARWGLSPKMVQRRRILFWDLFVADVWQSLNTGRPPSFSLAYVDCSFPQYEGVNMKDANSQGSDKSSPAKGLTGVEKSKRDGYAFEIWQFRFASECVAEVVSRTLTAETPTYATIMELDRKVREFPLPEDFMDRGQDSDMSLSFMKCVLDHIRETVLMYIHRSFFAQAIIDQPTNPLKSVYAPSFLAAYRGAATILKSVREQFILWPNSCARFWTMWTFAFSAAVVFGTVVTRGPRSPLAASAMAELDQACILFSKAAIYSKRATKALPILTTLREKARLALAAAQSQNPEKPNNDGEFWNIKKEETDPNDELSIFAGHTRLVSANNVVPASSENSSAVQSVNSSGFVLTPIGGPPTDHDMHPQHHHPPTISIPSAPAPVPSSMDERSPHQPMQFNYSYDRSSRSGPSPIATTSTYSWSPHSPYPSRHSSSPVRLTHPQYGQASSQAQSPMHTFHNSPLPAQMYSGPGVTGFCPPVPPQPLPMHPPGNAALADLGLASRDSRLDERWSSFMQDSGLLDEVNFVRGR</sequence>
<dbReference type="PANTHER" id="PTHR31001">
    <property type="entry name" value="UNCHARACTERIZED TRANSCRIPTIONAL REGULATORY PROTEIN"/>
    <property type="match status" value="1"/>
</dbReference>
<reference evidence="6" key="1">
    <citation type="submission" date="2022-08" db="EMBL/GenBank/DDBJ databases">
        <authorList>
            <consortium name="DOE Joint Genome Institute"/>
            <person name="Min B."/>
            <person name="Riley R."/>
            <person name="Sierra-Patev S."/>
            <person name="Naranjo-Ortiz M."/>
            <person name="Looney B."/>
            <person name="Konkel Z."/>
            <person name="Slot J.C."/>
            <person name="Sakamoto Y."/>
            <person name="Steenwyk J.L."/>
            <person name="Rokas A."/>
            <person name="Carro J."/>
            <person name="Camarero S."/>
            <person name="Ferreira P."/>
            <person name="Molpeceres G."/>
            <person name="Ruiz-Duenas F.J."/>
            <person name="Serrano A."/>
            <person name="Henrissat B."/>
            <person name="Drula E."/>
            <person name="Hughes K.W."/>
            <person name="Mata J.L."/>
            <person name="Ishikawa N.K."/>
            <person name="Vargas-Isla R."/>
            <person name="Ushijima S."/>
            <person name="Smith C.A."/>
            <person name="Ahrendt S."/>
            <person name="Andreopoulos W."/>
            <person name="He G."/>
            <person name="Labutti K."/>
            <person name="Lipzen A."/>
            <person name="Ng V."/>
            <person name="Sandor L."/>
            <person name="Barry K."/>
            <person name="Martinez A.T."/>
            <person name="Xiao Y."/>
            <person name="Gibbons J.G."/>
            <person name="Terashima K."/>
            <person name="Hibbett D.S."/>
            <person name="Grigoriev I.V."/>
        </authorList>
    </citation>
    <scope>NUCLEOTIDE SEQUENCE</scope>
    <source>
        <strain evidence="6">TFB7829</strain>
    </source>
</reference>
<evidence type="ECO:0000256" key="4">
    <source>
        <dbReference type="SAM" id="MobiDB-lite"/>
    </source>
</evidence>
<feature type="domain" description="Xylanolytic transcriptional activator regulatory" evidence="5">
    <location>
        <begin position="388"/>
        <end position="461"/>
    </location>
</feature>
<feature type="compositionally biased region" description="Polar residues" evidence="4">
    <location>
        <begin position="846"/>
        <end position="863"/>
    </location>
</feature>
<evidence type="ECO:0000256" key="1">
    <source>
        <dbReference type="ARBA" id="ARBA00004123"/>
    </source>
</evidence>
<comment type="subcellular location">
    <subcellularLocation>
        <location evidence="1">Nucleus</location>
    </subcellularLocation>
</comment>
<evidence type="ECO:0000256" key="2">
    <source>
        <dbReference type="ARBA" id="ARBA00023242"/>
    </source>
</evidence>
<feature type="region of interest" description="Disordered" evidence="4">
    <location>
        <begin position="754"/>
        <end position="866"/>
    </location>
</feature>
<evidence type="ECO:0000313" key="7">
    <source>
        <dbReference type="Proteomes" id="UP001163850"/>
    </source>
</evidence>
<name>A0AA38UWE4_9AGAR</name>
<feature type="coiled-coil region" evidence="3">
    <location>
        <begin position="35"/>
        <end position="62"/>
    </location>
</feature>
<evidence type="ECO:0000259" key="5">
    <source>
        <dbReference type="SMART" id="SM00906"/>
    </source>
</evidence>
<gene>
    <name evidence="6" type="ORF">F5890DRAFT_1403987</name>
</gene>
<dbReference type="PANTHER" id="PTHR31001:SF56">
    <property type="entry name" value="ZN(2)-C6 FUNGAL-TYPE DOMAIN-CONTAINING PROTEIN"/>
    <property type="match status" value="1"/>
</dbReference>